<feature type="coiled-coil region" evidence="4">
    <location>
        <begin position="836"/>
        <end position="874"/>
    </location>
</feature>
<feature type="compositionally biased region" description="Basic and acidic residues" evidence="5">
    <location>
        <begin position="1276"/>
        <end position="1295"/>
    </location>
</feature>
<proteinExistence type="predicted"/>
<feature type="region of interest" description="Disordered" evidence="5">
    <location>
        <begin position="433"/>
        <end position="468"/>
    </location>
</feature>
<feature type="compositionally biased region" description="Low complexity" evidence="5">
    <location>
        <begin position="433"/>
        <end position="444"/>
    </location>
</feature>
<organism evidence="6 7">
    <name type="scientific">Muraenolepis orangiensis</name>
    <name type="common">Patagonian moray cod</name>
    <dbReference type="NCBI Taxonomy" id="630683"/>
    <lineage>
        <taxon>Eukaryota</taxon>
        <taxon>Metazoa</taxon>
        <taxon>Chordata</taxon>
        <taxon>Craniata</taxon>
        <taxon>Vertebrata</taxon>
        <taxon>Euteleostomi</taxon>
        <taxon>Actinopterygii</taxon>
        <taxon>Neopterygii</taxon>
        <taxon>Teleostei</taxon>
        <taxon>Neoteleostei</taxon>
        <taxon>Acanthomorphata</taxon>
        <taxon>Zeiogadaria</taxon>
        <taxon>Gadariae</taxon>
        <taxon>Gadiformes</taxon>
        <taxon>Muraenolepidoidei</taxon>
        <taxon>Muraenolepididae</taxon>
        <taxon>Muraenolepis</taxon>
    </lineage>
</organism>
<feature type="coiled-coil region" evidence="4">
    <location>
        <begin position="123"/>
        <end position="150"/>
    </location>
</feature>
<evidence type="ECO:0000256" key="3">
    <source>
        <dbReference type="ARBA" id="ARBA00023054"/>
    </source>
</evidence>
<feature type="compositionally biased region" description="Basic and acidic residues" evidence="5">
    <location>
        <begin position="386"/>
        <end position="397"/>
    </location>
</feature>
<dbReference type="EMBL" id="JANIIK010000111">
    <property type="protein sequence ID" value="KAJ3595534.1"/>
    <property type="molecule type" value="Genomic_DNA"/>
</dbReference>
<feature type="coiled-coil region" evidence="4">
    <location>
        <begin position="956"/>
        <end position="1067"/>
    </location>
</feature>
<evidence type="ECO:0000256" key="2">
    <source>
        <dbReference type="ARBA" id="ARBA00022490"/>
    </source>
</evidence>
<reference evidence="6" key="1">
    <citation type="submission" date="2022-07" db="EMBL/GenBank/DDBJ databases">
        <title>Chromosome-level genome of Muraenolepis orangiensis.</title>
        <authorList>
            <person name="Kim J."/>
        </authorList>
    </citation>
    <scope>NUCLEOTIDE SEQUENCE</scope>
    <source>
        <strain evidence="6">KU_S4_2022</strain>
        <tissue evidence="6">Muscle</tissue>
    </source>
</reference>
<feature type="coiled-coil region" evidence="4">
    <location>
        <begin position="259"/>
        <end position="286"/>
    </location>
</feature>
<dbReference type="OrthoDB" id="2160759at2759"/>
<dbReference type="Proteomes" id="UP001148018">
    <property type="component" value="Unassembled WGS sequence"/>
</dbReference>
<feature type="region of interest" description="Disordered" evidence="5">
    <location>
        <begin position="683"/>
        <end position="704"/>
    </location>
</feature>
<feature type="compositionally biased region" description="Basic and acidic residues" evidence="5">
    <location>
        <begin position="688"/>
        <end position="704"/>
    </location>
</feature>
<evidence type="ECO:0000313" key="7">
    <source>
        <dbReference type="Proteomes" id="UP001148018"/>
    </source>
</evidence>
<feature type="region of interest" description="Disordered" evidence="5">
    <location>
        <begin position="1264"/>
        <end position="1304"/>
    </location>
</feature>
<accession>A0A9Q0DTH3</accession>
<sequence length="1333" mass="150366">MAAAPVRKKLLGCVRQENACLTMQNQQLITDLESAQYELASSKSKIRLLGSRVGVKSGNVSVLTEQILSLEAELEAQALELRAAELSLQEAEEVAAHSDSLVSQLTLELEDQRLELDTRTAVGKRAEQQRNQALHNAEKLKEAFKEYKETTSLKLKKVLESESRVKQSLVVCNGEKEDLKLRCSALEKKNAEQNQMFSQLSEEVRQARSLSSEHSDLQARLVEASRQTSHLERELGERAAQAPDRLRLFQELEEVRGTRHCLEQRLAQGLREAQQSQAELASLEAILALLHLREGPEGPLCVRPCLMPPVDYSVNGQLVNPKPGERYQLLLPVLRTLEAERGRQSDLVQRLQERLSRAQEEVSSLQASMVQRASHYQGLHNQLSEKTGRVTDTEKELKRKGARIAALEKQLQEKTSAYSQAALRNTELEQQLLEKSSSLQHHQSTVSRKHKDHQQAVDRLQQSHNQQTHQLQHQIEVLQLSVEEARYCKLQLQQELSSAQEERDEAQSGAALLAASMEELEKEAAFKRSEEALQYFKDHADQSATKQMEEVRENYLNDLQQRSNKIACLQEELRGTGLVCESSTQQTVQLQLSLQQQQAMLTESSARIAELEDSQSLLQKQVSGLEKELERARASLEEEARGREREAQDGQREVQEVRRQAEQLTETVGNLTTEMSKCRGQLSSAESELQRLRQEARSSGSHVDRLEHSLRCCEALLRQKTDLAEGLEEKLRHSEEDRRSSEQRAEELEGRLQAVRGELSSTLERLQELRDVLQATQCTADERQASLERLRLELRDTKRELEERTHEVLDMDTALKERQGELQQRAQLLGQLDVAIRDHRQEMEKKVEALQRSLDERESQLTEAQEELLKVRDRKGEAAECVCVQLGEREQNCGGLAAQLEASREQADRREELTLKEQHWLQTEARLQTLLGSLQQTRGQLLKVSEQITSTMRSSQEELGARLQQSQAQLEEARAHQQRSLARAAQLQAQLDQAAAQLGLTNAALDHKRDEARRLQAQVEQSQGQLLQVRAQAEQARARLDQAGAQNAEAEKEVEMAHETLLIKESEVTRLQVRMSSLERSSDLLSSATPTSPLPRYTLQPKLLQAPDTLTLAPPPSSLPPPLLPQRSHPPGQTSPQDPFASPHANRRPAPAIHPFLQPTRHPLTLDPATLSFQPSDPEKSSLDWLRSNSNDSSLDLPPELKATLRVALSQKPWESSVVLSKSPYPDPVDQSWQGLSSLESNTSTTNNTATDLSFNPLTYMLDKAEGPEDDEDEDGRPMREGAEKEGRESVCREEEQVEESEAHLGSLSGMLRFVNQTLAMQEDTSLWDTTQA</sequence>
<evidence type="ECO:0000256" key="4">
    <source>
        <dbReference type="SAM" id="Coils"/>
    </source>
</evidence>
<feature type="compositionally biased region" description="Pro residues" evidence="5">
    <location>
        <begin position="1113"/>
        <end position="1124"/>
    </location>
</feature>
<comment type="subcellular location">
    <subcellularLocation>
        <location evidence="1">Cytoplasm</location>
    </subcellularLocation>
</comment>
<dbReference type="GO" id="GO:0005737">
    <property type="term" value="C:cytoplasm"/>
    <property type="evidence" value="ECO:0007669"/>
    <property type="project" value="UniProtKB-SubCell"/>
</dbReference>
<dbReference type="PANTHER" id="PTHR18875:SF8">
    <property type="entry name" value="COILED-COIL DOMAIN-CONTAINING PROTEIN 18"/>
    <property type="match status" value="1"/>
</dbReference>
<feature type="region of interest" description="Disordered" evidence="5">
    <location>
        <begin position="728"/>
        <end position="749"/>
    </location>
</feature>
<feature type="region of interest" description="Disordered" evidence="5">
    <location>
        <begin position="636"/>
        <end position="660"/>
    </location>
</feature>
<feature type="region of interest" description="Disordered" evidence="5">
    <location>
        <begin position="1108"/>
        <end position="1197"/>
    </location>
</feature>
<dbReference type="Gene3D" id="1.10.287.1490">
    <property type="match status" value="1"/>
</dbReference>
<keyword evidence="3 4" id="KW-0175">Coiled coil</keyword>
<evidence type="ECO:0000256" key="5">
    <source>
        <dbReference type="SAM" id="MobiDB-lite"/>
    </source>
</evidence>
<keyword evidence="2" id="KW-0963">Cytoplasm</keyword>
<feature type="compositionally biased region" description="Low complexity" evidence="5">
    <location>
        <begin position="1183"/>
        <end position="1197"/>
    </location>
</feature>
<evidence type="ECO:0008006" key="8">
    <source>
        <dbReference type="Google" id="ProtNLM"/>
    </source>
</evidence>
<feature type="region of interest" description="Disordered" evidence="5">
    <location>
        <begin position="378"/>
        <end position="397"/>
    </location>
</feature>
<feature type="coiled-coil region" evidence="4">
    <location>
        <begin position="176"/>
        <end position="234"/>
    </location>
</feature>
<keyword evidence="7" id="KW-1185">Reference proteome</keyword>
<gene>
    <name evidence="6" type="ORF">NHX12_004837</name>
</gene>
<evidence type="ECO:0000256" key="1">
    <source>
        <dbReference type="ARBA" id="ARBA00004496"/>
    </source>
</evidence>
<protein>
    <recommendedName>
        <fullName evidence="8">Coiled-coil domain containing 18</fullName>
    </recommendedName>
</protein>
<name>A0A9Q0DTH3_9TELE</name>
<dbReference type="PANTHER" id="PTHR18875">
    <property type="entry name" value="SARCOMA ANTIGEN NY-SAR-24/CYTOSKELETAL PROTEIN SOJO"/>
    <property type="match status" value="1"/>
</dbReference>
<feature type="coiled-coil region" evidence="4">
    <location>
        <begin position="60"/>
        <end position="94"/>
    </location>
</feature>
<comment type="caution">
    <text evidence="6">The sequence shown here is derived from an EMBL/GenBank/DDBJ whole genome shotgun (WGS) entry which is preliminary data.</text>
</comment>
<evidence type="ECO:0000313" key="6">
    <source>
        <dbReference type="EMBL" id="KAJ3595534.1"/>
    </source>
</evidence>